<name>A0A4R3XZ48_9PAST</name>
<gene>
    <name evidence="3" type="ORF">EDC16_11220</name>
    <name evidence="4" type="ORF">FHQ21_04120</name>
</gene>
<dbReference type="InterPro" id="IPR028344">
    <property type="entry name" value="ParE1/4"/>
</dbReference>
<dbReference type="Pfam" id="PF05016">
    <property type="entry name" value="ParE_toxin"/>
    <property type="match status" value="1"/>
</dbReference>
<dbReference type="Proteomes" id="UP000305526">
    <property type="component" value="Unassembled WGS sequence"/>
</dbReference>
<evidence type="ECO:0000313" key="4">
    <source>
        <dbReference type="EMBL" id="TNG92581.1"/>
    </source>
</evidence>
<reference evidence="4 6" key="2">
    <citation type="submission" date="2019-05" db="EMBL/GenBank/DDBJ databases">
        <title>Pasteurellaceae isolates from reptiles.</title>
        <authorList>
            <person name="Bojesen A.M."/>
            <person name="Lund E."/>
        </authorList>
    </citation>
    <scope>NUCLEOTIDE SEQUENCE [LARGE SCALE GENOMIC DNA]</scope>
    <source>
        <strain evidence="4 6">ELNT2x</strain>
    </source>
</reference>
<comment type="caution">
    <text evidence="3">The sequence shown here is derived from an EMBL/GenBank/DDBJ whole genome shotgun (WGS) entry which is preliminary data.</text>
</comment>
<reference evidence="3 5" key="1">
    <citation type="submission" date="2019-03" db="EMBL/GenBank/DDBJ databases">
        <title>Genomic Encyclopedia of Type Strains, Phase IV (KMG-IV): sequencing the most valuable type-strain genomes for metagenomic binning, comparative biology and taxonomic classification.</title>
        <authorList>
            <person name="Goeker M."/>
        </authorList>
    </citation>
    <scope>NUCLEOTIDE SEQUENCE [LARGE SCALE GENOMIC DNA]</scope>
    <source>
        <strain evidence="3 5">DSM 28140</strain>
    </source>
</reference>
<evidence type="ECO:0000313" key="3">
    <source>
        <dbReference type="EMBL" id="TCV84191.1"/>
    </source>
</evidence>
<organism evidence="3 5">
    <name type="scientific">Testudinibacter aquarius</name>
    <dbReference type="NCBI Taxonomy" id="1524974"/>
    <lineage>
        <taxon>Bacteria</taxon>
        <taxon>Pseudomonadati</taxon>
        <taxon>Pseudomonadota</taxon>
        <taxon>Gammaproteobacteria</taxon>
        <taxon>Pasteurellales</taxon>
        <taxon>Pasteurellaceae</taxon>
        <taxon>Testudinibacter</taxon>
    </lineage>
</organism>
<dbReference type="EMBL" id="SMCP01000012">
    <property type="protein sequence ID" value="TCV84191.1"/>
    <property type="molecule type" value="Genomic_DNA"/>
</dbReference>
<evidence type="ECO:0000256" key="1">
    <source>
        <dbReference type="ARBA" id="ARBA00022649"/>
    </source>
</evidence>
<dbReference type="AlphaFoldDB" id="A0A4R3XZ48"/>
<dbReference type="Proteomes" id="UP000294619">
    <property type="component" value="Unassembled WGS sequence"/>
</dbReference>
<evidence type="ECO:0000256" key="2">
    <source>
        <dbReference type="PIRNR" id="PIRNR029218"/>
    </source>
</evidence>
<dbReference type="InterPro" id="IPR007712">
    <property type="entry name" value="RelE/ParE_toxin"/>
</dbReference>
<dbReference type="InterPro" id="IPR035093">
    <property type="entry name" value="RelE/ParE_toxin_dom_sf"/>
</dbReference>
<sequence>MTDNAALYHLSVHAKQDLIQIRHHSKLNWGEIKAQRYLNILKQTLSFLALNPALGKKRIELGDDVFSFPCESHIIYYIKHHSNIVILAVLHKRMVPKNHLSNKR</sequence>
<dbReference type="EMBL" id="VDGV01000027">
    <property type="protein sequence ID" value="TNG92581.1"/>
    <property type="molecule type" value="Genomic_DNA"/>
</dbReference>
<comment type="similarity">
    <text evidence="2">Belongs to the RelE toxin family.</text>
</comment>
<proteinExistence type="inferred from homology"/>
<evidence type="ECO:0000313" key="5">
    <source>
        <dbReference type="Proteomes" id="UP000294619"/>
    </source>
</evidence>
<keyword evidence="6" id="KW-1185">Reference proteome</keyword>
<dbReference type="RefSeq" id="WP_132967904.1">
    <property type="nucleotide sequence ID" value="NZ_LEKL01000021.1"/>
</dbReference>
<dbReference type="PIRSF" id="PIRSF029218">
    <property type="entry name" value="ParE"/>
    <property type="match status" value="1"/>
</dbReference>
<protein>
    <recommendedName>
        <fullName evidence="2">Toxin</fullName>
    </recommendedName>
</protein>
<evidence type="ECO:0000313" key="6">
    <source>
        <dbReference type="Proteomes" id="UP000305526"/>
    </source>
</evidence>
<accession>A0A4R3XZ48</accession>
<keyword evidence="1" id="KW-1277">Toxin-antitoxin system</keyword>
<dbReference type="Gene3D" id="3.30.2310.20">
    <property type="entry name" value="RelE-like"/>
    <property type="match status" value="1"/>
</dbReference>